<keyword evidence="2" id="KW-0732">Signal</keyword>
<dbReference type="SUPFAM" id="SSF51126">
    <property type="entry name" value="Pectin lyase-like"/>
    <property type="match status" value="1"/>
</dbReference>
<dbReference type="EMBL" id="JADIMZ010000029">
    <property type="protein sequence ID" value="MBO8432097.1"/>
    <property type="molecule type" value="Genomic_DNA"/>
</dbReference>
<dbReference type="Proteomes" id="UP000823612">
    <property type="component" value="Unassembled WGS sequence"/>
</dbReference>
<feature type="compositionally biased region" description="Polar residues" evidence="1">
    <location>
        <begin position="258"/>
        <end position="279"/>
    </location>
</feature>
<feature type="signal peptide" evidence="2">
    <location>
        <begin position="1"/>
        <end position="19"/>
    </location>
</feature>
<proteinExistence type="predicted"/>
<comment type="caution">
    <text evidence="3">The sequence shown here is derived from an EMBL/GenBank/DDBJ whole genome shotgun (WGS) entry which is preliminary data.</text>
</comment>
<evidence type="ECO:0000313" key="4">
    <source>
        <dbReference type="Proteomes" id="UP000823612"/>
    </source>
</evidence>
<dbReference type="AlphaFoldDB" id="A0A9D9H1M8"/>
<accession>A0A9D9H1M8</accession>
<reference evidence="3" key="2">
    <citation type="journal article" date="2021" name="PeerJ">
        <title>Extensive microbial diversity within the chicken gut microbiome revealed by metagenomics and culture.</title>
        <authorList>
            <person name="Gilroy R."/>
            <person name="Ravi A."/>
            <person name="Getino M."/>
            <person name="Pursley I."/>
            <person name="Horton D.L."/>
            <person name="Alikhan N.F."/>
            <person name="Baker D."/>
            <person name="Gharbi K."/>
            <person name="Hall N."/>
            <person name="Watson M."/>
            <person name="Adriaenssens E.M."/>
            <person name="Foster-Nyarko E."/>
            <person name="Jarju S."/>
            <person name="Secka A."/>
            <person name="Antonio M."/>
            <person name="Oren A."/>
            <person name="Chaudhuri R.R."/>
            <person name="La Ragione R."/>
            <person name="Hildebrand F."/>
            <person name="Pallen M.J."/>
        </authorList>
    </citation>
    <scope>NUCLEOTIDE SEQUENCE</scope>
    <source>
        <strain evidence="3">2889</strain>
    </source>
</reference>
<name>A0A9D9H1M8_9BACT</name>
<evidence type="ECO:0000256" key="2">
    <source>
        <dbReference type="SAM" id="SignalP"/>
    </source>
</evidence>
<protein>
    <recommendedName>
        <fullName evidence="5">T9SS C-terminal target domain-containing protein</fullName>
    </recommendedName>
</protein>
<evidence type="ECO:0000256" key="1">
    <source>
        <dbReference type="SAM" id="MobiDB-lite"/>
    </source>
</evidence>
<dbReference type="PANTHER" id="PTHR41339:SF1">
    <property type="entry name" value="SECRETED PROTEIN"/>
    <property type="match status" value="1"/>
</dbReference>
<sequence length="470" mass="50087">MNKMKMWFLMAMMAGGMLAFTSCDNKNGSDDNGGDDVVAGDPVLKGEIKGNRTLSADTVYTLDGFVYVVDGATLTIPAGTVIQGKSGTKAALIVERGGKLMAEGTAEDPIIFTSDKPAGQRNYGDWGGVILCGKAKINSGEAQVEGGPRTMYGGEDDHDNSGVLKYVRIEFGGIEFDTDKEINGLTICAVGDATVIDHVQCSYTKDDSFEWFGGTVNCRNLVAFRGWDDDFDTDAGFRGTVQFAVSVRDIQVSDKSKSNGFESDNDGDGSSNTPLNNPRFSNVTLIGPYATLADTANTNSSFASDNAYGPYQAAMHLRRNTRLQVYNSVFAGWPLGLLLDSDNCMNSAEAGISDPVNNLVVKNCILAGMRQNFDQDVESATLTTEEYFNNAALNNRVVATNAELGIAGAFNLASPSFLPESGSALLSGADFSGLTGFETVDFIGAFGTEDWTAGWCNFDPQNTEYVAAAE</sequence>
<gene>
    <name evidence="3" type="ORF">IAB08_02230</name>
</gene>
<feature type="region of interest" description="Disordered" evidence="1">
    <location>
        <begin position="255"/>
        <end position="279"/>
    </location>
</feature>
<evidence type="ECO:0008006" key="5">
    <source>
        <dbReference type="Google" id="ProtNLM"/>
    </source>
</evidence>
<feature type="chain" id="PRO_5039280920" description="T9SS C-terminal target domain-containing protein" evidence="2">
    <location>
        <begin position="20"/>
        <end position="470"/>
    </location>
</feature>
<dbReference type="InterPro" id="IPR011050">
    <property type="entry name" value="Pectin_lyase_fold/virulence"/>
</dbReference>
<reference evidence="3" key="1">
    <citation type="submission" date="2020-10" db="EMBL/GenBank/DDBJ databases">
        <authorList>
            <person name="Gilroy R."/>
        </authorList>
    </citation>
    <scope>NUCLEOTIDE SEQUENCE</scope>
    <source>
        <strain evidence="3">2889</strain>
    </source>
</reference>
<dbReference type="PROSITE" id="PS51257">
    <property type="entry name" value="PROKAR_LIPOPROTEIN"/>
    <property type="match status" value="1"/>
</dbReference>
<evidence type="ECO:0000313" key="3">
    <source>
        <dbReference type="EMBL" id="MBO8432097.1"/>
    </source>
</evidence>
<dbReference type="PANTHER" id="PTHR41339">
    <property type="entry name" value="LIPL48"/>
    <property type="match status" value="1"/>
</dbReference>
<organism evidence="3 4">
    <name type="scientific">Candidatus Pullibacteroides excrementavium</name>
    <dbReference type="NCBI Taxonomy" id="2840905"/>
    <lineage>
        <taxon>Bacteria</taxon>
        <taxon>Pseudomonadati</taxon>
        <taxon>Bacteroidota</taxon>
        <taxon>Bacteroidia</taxon>
        <taxon>Bacteroidales</taxon>
        <taxon>Candidatus Pullibacteroides</taxon>
    </lineage>
</organism>